<keyword evidence="2" id="KW-0238">DNA-binding</keyword>
<evidence type="ECO:0000259" key="5">
    <source>
        <dbReference type="PROSITE" id="PS50949"/>
    </source>
</evidence>
<dbReference type="Proteomes" id="UP000527616">
    <property type="component" value="Unassembled WGS sequence"/>
</dbReference>
<dbReference type="SUPFAM" id="SSF48008">
    <property type="entry name" value="GntR ligand-binding domain-like"/>
    <property type="match status" value="1"/>
</dbReference>
<dbReference type="InterPro" id="IPR036390">
    <property type="entry name" value="WH_DNA-bd_sf"/>
</dbReference>
<dbReference type="AlphaFoldDB" id="A0A7Z0DC45"/>
<evidence type="ECO:0000313" key="6">
    <source>
        <dbReference type="EMBL" id="NYI72657.1"/>
    </source>
</evidence>
<dbReference type="SMART" id="SM00345">
    <property type="entry name" value="HTH_GNTR"/>
    <property type="match status" value="1"/>
</dbReference>
<keyword evidence="6" id="KW-0670">Pyruvate</keyword>
<dbReference type="SUPFAM" id="SSF46785">
    <property type="entry name" value="Winged helix' DNA-binding domain"/>
    <property type="match status" value="1"/>
</dbReference>
<dbReference type="EMBL" id="JACBZS010000001">
    <property type="protein sequence ID" value="NYI72657.1"/>
    <property type="molecule type" value="Genomic_DNA"/>
</dbReference>
<dbReference type="GO" id="GO:0003677">
    <property type="term" value="F:DNA binding"/>
    <property type="evidence" value="ECO:0007669"/>
    <property type="project" value="UniProtKB-KW"/>
</dbReference>
<dbReference type="PROSITE" id="PS50949">
    <property type="entry name" value="HTH_GNTR"/>
    <property type="match status" value="1"/>
</dbReference>
<dbReference type="PANTHER" id="PTHR43537:SF24">
    <property type="entry name" value="GLUCONATE OPERON TRANSCRIPTIONAL REPRESSOR"/>
    <property type="match status" value="1"/>
</dbReference>
<comment type="caution">
    <text evidence="6">The sequence shown here is derived from an EMBL/GenBank/DDBJ whole genome shotgun (WGS) entry which is preliminary data.</text>
</comment>
<evidence type="ECO:0000256" key="4">
    <source>
        <dbReference type="SAM" id="MobiDB-lite"/>
    </source>
</evidence>
<name>A0A7Z0DC45_9ACTN</name>
<dbReference type="InterPro" id="IPR036388">
    <property type="entry name" value="WH-like_DNA-bd_sf"/>
</dbReference>
<dbReference type="InterPro" id="IPR000524">
    <property type="entry name" value="Tscrpt_reg_HTH_GntR"/>
</dbReference>
<feature type="domain" description="HTH gntR-type" evidence="5">
    <location>
        <begin position="24"/>
        <end position="94"/>
    </location>
</feature>
<dbReference type="SMART" id="SM00895">
    <property type="entry name" value="FCD"/>
    <property type="match status" value="1"/>
</dbReference>
<feature type="region of interest" description="Disordered" evidence="4">
    <location>
        <begin position="81"/>
        <end position="117"/>
    </location>
</feature>
<organism evidence="6 7">
    <name type="scientific">Naumannella cuiyingiana</name>
    <dbReference type="NCBI Taxonomy" id="1347891"/>
    <lineage>
        <taxon>Bacteria</taxon>
        <taxon>Bacillati</taxon>
        <taxon>Actinomycetota</taxon>
        <taxon>Actinomycetes</taxon>
        <taxon>Propionibacteriales</taxon>
        <taxon>Propionibacteriaceae</taxon>
        <taxon>Naumannella</taxon>
    </lineage>
</organism>
<keyword evidence="7" id="KW-1185">Reference proteome</keyword>
<feature type="compositionally biased region" description="Low complexity" evidence="4">
    <location>
        <begin position="104"/>
        <end position="114"/>
    </location>
</feature>
<dbReference type="InterPro" id="IPR011711">
    <property type="entry name" value="GntR_C"/>
</dbReference>
<evidence type="ECO:0000256" key="3">
    <source>
        <dbReference type="ARBA" id="ARBA00023163"/>
    </source>
</evidence>
<sequence length="258" mass="27133">MTQRAATTAVGQIPAVVLRPVRAHHAFEACVEQLATAIRLGAWARGELLPPERELAARLQVSRATLREAIAALRAAGMVRTRRGRGGGTEVTSSPTVPNDDPDQAGAILGAGPLPGQPPRTDQLLDTLVYRRIVEPGACEYAASLTLAPAQRELLAASLAEVEGAGDPAEHRQADARLHLALAGVTGSAAITSAVTHVQADLHTMLCAIPSLPVNIDHSTDQHRSIVRAVLAGNPARARRAMERHCDDTAALLRGFLG</sequence>
<evidence type="ECO:0000256" key="2">
    <source>
        <dbReference type="ARBA" id="ARBA00023125"/>
    </source>
</evidence>
<keyword evidence="1" id="KW-0805">Transcription regulation</keyword>
<dbReference type="InterPro" id="IPR008920">
    <property type="entry name" value="TF_FadR/GntR_C"/>
</dbReference>
<evidence type="ECO:0000313" key="7">
    <source>
        <dbReference type="Proteomes" id="UP000527616"/>
    </source>
</evidence>
<accession>A0A7Z0DC45</accession>
<dbReference type="PANTHER" id="PTHR43537">
    <property type="entry name" value="TRANSCRIPTIONAL REGULATOR, GNTR FAMILY"/>
    <property type="match status" value="1"/>
</dbReference>
<dbReference type="GO" id="GO:0003700">
    <property type="term" value="F:DNA-binding transcription factor activity"/>
    <property type="evidence" value="ECO:0007669"/>
    <property type="project" value="InterPro"/>
</dbReference>
<dbReference type="Gene3D" id="1.20.120.530">
    <property type="entry name" value="GntR ligand-binding domain-like"/>
    <property type="match status" value="1"/>
</dbReference>
<dbReference type="Pfam" id="PF07729">
    <property type="entry name" value="FCD"/>
    <property type="match status" value="1"/>
</dbReference>
<dbReference type="CDD" id="cd07377">
    <property type="entry name" value="WHTH_GntR"/>
    <property type="match status" value="1"/>
</dbReference>
<keyword evidence="3" id="KW-0804">Transcription</keyword>
<dbReference type="Gene3D" id="1.10.10.10">
    <property type="entry name" value="Winged helix-like DNA-binding domain superfamily/Winged helix DNA-binding domain"/>
    <property type="match status" value="1"/>
</dbReference>
<dbReference type="RefSeq" id="WP_179446284.1">
    <property type="nucleotide sequence ID" value="NZ_JACBZS010000001.1"/>
</dbReference>
<proteinExistence type="predicted"/>
<evidence type="ECO:0000256" key="1">
    <source>
        <dbReference type="ARBA" id="ARBA00023015"/>
    </source>
</evidence>
<gene>
    <name evidence="6" type="ORF">GGQ54_003217</name>
</gene>
<protein>
    <submittedName>
        <fullName evidence="6">GntR family transcriptional repressor for pyruvate dehydrogenase complex</fullName>
    </submittedName>
</protein>
<dbReference type="PRINTS" id="PR00035">
    <property type="entry name" value="HTHGNTR"/>
</dbReference>
<dbReference type="Pfam" id="PF00392">
    <property type="entry name" value="GntR"/>
    <property type="match status" value="1"/>
</dbReference>
<reference evidence="6 7" key="1">
    <citation type="submission" date="2020-07" db="EMBL/GenBank/DDBJ databases">
        <title>Sequencing the genomes of 1000 actinobacteria strains.</title>
        <authorList>
            <person name="Klenk H.-P."/>
        </authorList>
    </citation>
    <scope>NUCLEOTIDE SEQUENCE [LARGE SCALE GENOMIC DNA]</scope>
    <source>
        <strain evidence="6 7">DSM 103164</strain>
    </source>
</reference>